<dbReference type="RefSeq" id="WP_114365685.1">
    <property type="nucleotide sequence ID" value="NZ_BHZF01000001.1"/>
</dbReference>
<protein>
    <recommendedName>
        <fullName evidence="3">ABC transporter ATPase</fullName>
    </recommendedName>
</protein>
<dbReference type="Proteomes" id="UP000253517">
    <property type="component" value="Unassembled WGS sequence"/>
</dbReference>
<accession>A0A369AAS0</accession>
<keyword evidence="2" id="KW-1185">Reference proteome</keyword>
<organism evidence="1 2">
    <name type="scientific">Schleiferia thermophila</name>
    <dbReference type="NCBI Taxonomy" id="884107"/>
    <lineage>
        <taxon>Bacteria</taxon>
        <taxon>Pseudomonadati</taxon>
        <taxon>Bacteroidota</taxon>
        <taxon>Flavobacteriia</taxon>
        <taxon>Flavobacteriales</taxon>
        <taxon>Schleiferiaceae</taxon>
        <taxon>Schleiferia</taxon>
    </lineage>
</organism>
<proteinExistence type="predicted"/>
<gene>
    <name evidence="1" type="ORF">DES35_101460</name>
</gene>
<dbReference type="AlphaFoldDB" id="A0A369AAS0"/>
<evidence type="ECO:0008006" key="3">
    <source>
        <dbReference type="Google" id="ProtNLM"/>
    </source>
</evidence>
<evidence type="ECO:0000313" key="2">
    <source>
        <dbReference type="Proteomes" id="UP000253517"/>
    </source>
</evidence>
<evidence type="ECO:0000313" key="1">
    <source>
        <dbReference type="EMBL" id="RCX05177.1"/>
    </source>
</evidence>
<sequence>MYAPFNEMKDSSRIWIFQSDKTLNDADLDKISEKLYNFCQNWTAHGKPLLASFAIFFDRFIVLAVDESFNQLSGCAIDASVRVLNQLEKECDIILFDRFQVAYRNGNAIVGCNLQTFKRLIKDGEIGLETLVFNNVLHTKKDLESKWIVPVKNSWHFQYIK</sequence>
<comment type="caution">
    <text evidence="1">The sequence shown here is derived from an EMBL/GenBank/DDBJ whole genome shotgun (WGS) entry which is preliminary data.</text>
</comment>
<dbReference type="EMBL" id="QPJS01000001">
    <property type="protein sequence ID" value="RCX05177.1"/>
    <property type="molecule type" value="Genomic_DNA"/>
</dbReference>
<reference evidence="1 2" key="1">
    <citation type="submission" date="2018-07" db="EMBL/GenBank/DDBJ databases">
        <title>Genomic Encyclopedia of Type Strains, Phase IV (KMG-IV): sequencing the most valuable type-strain genomes for metagenomic binning, comparative biology and taxonomic classification.</title>
        <authorList>
            <person name="Goeker M."/>
        </authorList>
    </citation>
    <scope>NUCLEOTIDE SEQUENCE [LARGE SCALE GENOMIC DNA]</scope>
    <source>
        <strain evidence="1 2">DSM 21410</strain>
    </source>
</reference>
<name>A0A369AAS0_9FLAO</name>